<dbReference type="Proteomes" id="UP000092498">
    <property type="component" value="Chromosome"/>
</dbReference>
<evidence type="ECO:0000313" key="3">
    <source>
        <dbReference type="Proteomes" id="UP000092498"/>
    </source>
</evidence>
<evidence type="ECO:0000256" key="1">
    <source>
        <dbReference type="SAM" id="SignalP"/>
    </source>
</evidence>
<dbReference type="InParanoid" id="A0A1B1AGA1"/>
<dbReference type="KEGG" id="cbot:ATE48_06455"/>
<keyword evidence="1" id="KW-0732">Signal</keyword>
<feature type="signal peptide" evidence="1">
    <location>
        <begin position="1"/>
        <end position="19"/>
    </location>
</feature>
<dbReference type="EMBL" id="CP013244">
    <property type="protein sequence ID" value="ANP45583.1"/>
    <property type="molecule type" value="Genomic_DNA"/>
</dbReference>
<protein>
    <submittedName>
        <fullName evidence="2">Uncharacterized protein</fullName>
    </submittedName>
</protein>
<reference evidence="2 3" key="1">
    <citation type="submission" date="2015-11" db="EMBL/GenBank/DDBJ databases">
        <title>Whole-Genome Sequence of Candidatus Oderbacter manganicum from the National Park Lower Oder Valley, Germany.</title>
        <authorList>
            <person name="Braun B."/>
            <person name="Liere K."/>
            <person name="Szewzyk U."/>
        </authorList>
    </citation>
    <scope>NUCLEOTIDE SEQUENCE [LARGE SCALE GENOMIC DNA]</scope>
    <source>
        <strain evidence="2 3">OTSz_A_272</strain>
    </source>
</reference>
<proteinExistence type="predicted"/>
<sequence length="137" mass="14919">MGSFSRRGVFGLALMSALAACSRPSVSTAFSVNVAVIPRLLEAVVSFASARGFEAGEIAEPPAEVAEARAFDLWFEGRWSEFSFYRPIGPNGELAASPGNFVAEFRHHDEIIFPHDNLETWLAELIVAVEAIEGVYQ</sequence>
<gene>
    <name evidence="2" type="ORF">ATE48_06455</name>
</gene>
<keyword evidence="3" id="KW-1185">Reference proteome</keyword>
<dbReference type="PROSITE" id="PS51257">
    <property type="entry name" value="PROKAR_LIPOPROTEIN"/>
    <property type="match status" value="1"/>
</dbReference>
<dbReference type="STRING" id="1759059.ATE48_06455"/>
<dbReference type="AlphaFoldDB" id="A0A1B1AGA1"/>
<accession>A0A1B1AGA1</accession>
<name>A0A1B1AGA1_9PROT</name>
<feature type="chain" id="PRO_5008518770" evidence="1">
    <location>
        <begin position="20"/>
        <end position="137"/>
    </location>
</feature>
<evidence type="ECO:0000313" key="2">
    <source>
        <dbReference type="EMBL" id="ANP45583.1"/>
    </source>
</evidence>
<organism evidence="2 3">
    <name type="scientific">Candidatus Viadribacter manganicus</name>
    <dbReference type="NCBI Taxonomy" id="1759059"/>
    <lineage>
        <taxon>Bacteria</taxon>
        <taxon>Pseudomonadati</taxon>
        <taxon>Pseudomonadota</taxon>
        <taxon>Alphaproteobacteria</taxon>
        <taxon>Hyphomonadales</taxon>
        <taxon>Hyphomonadaceae</taxon>
        <taxon>Candidatus Viadribacter</taxon>
    </lineage>
</organism>